<evidence type="ECO:0000313" key="9">
    <source>
        <dbReference type="EMBL" id="PHT44385.1"/>
    </source>
</evidence>
<dbReference type="InterPro" id="IPR032675">
    <property type="entry name" value="LRR_dom_sf"/>
</dbReference>
<dbReference type="GO" id="GO:0051607">
    <property type="term" value="P:defense response to virus"/>
    <property type="evidence" value="ECO:0007669"/>
    <property type="project" value="UniProtKB-ARBA"/>
</dbReference>
<reference evidence="9 10" key="1">
    <citation type="journal article" date="2017" name="Genome Biol.">
        <title>New reference genome sequences of hot pepper reveal the massive evolution of plant disease-resistance genes by retroduplication.</title>
        <authorList>
            <person name="Kim S."/>
            <person name="Park J."/>
            <person name="Yeom S.I."/>
            <person name="Kim Y.M."/>
            <person name="Seo E."/>
            <person name="Kim K.T."/>
            <person name="Kim M.S."/>
            <person name="Lee J.M."/>
            <person name="Cheong K."/>
            <person name="Shin H.S."/>
            <person name="Kim S.B."/>
            <person name="Han K."/>
            <person name="Lee J."/>
            <person name="Park M."/>
            <person name="Lee H.A."/>
            <person name="Lee H.Y."/>
            <person name="Lee Y."/>
            <person name="Oh S."/>
            <person name="Lee J.H."/>
            <person name="Choi E."/>
            <person name="Choi E."/>
            <person name="Lee S.E."/>
            <person name="Jeon J."/>
            <person name="Kim H."/>
            <person name="Choi G."/>
            <person name="Song H."/>
            <person name="Lee J."/>
            <person name="Lee S.C."/>
            <person name="Kwon J.K."/>
            <person name="Lee H.Y."/>
            <person name="Koo N."/>
            <person name="Hong Y."/>
            <person name="Kim R.W."/>
            <person name="Kang W.H."/>
            <person name="Huh J.H."/>
            <person name="Kang B.C."/>
            <person name="Yang T.J."/>
            <person name="Lee Y.H."/>
            <person name="Bennetzen J.L."/>
            <person name="Choi D."/>
        </authorList>
    </citation>
    <scope>NUCLEOTIDE SEQUENCE [LARGE SCALE GENOMIC DNA]</scope>
    <source>
        <strain evidence="10">cv. PBC81</strain>
    </source>
</reference>
<keyword evidence="5" id="KW-0611">Plant defense</keyword>
<dbReference type="GO" id="GO:0043531">
    <property type="term" value="F:ADP binding"/>
    <property type="evidence" value="ECO:0007669"/>
    <property type="project" value="InterPro"/>
</dbReference>
<dbReference type="GO" id="GO:0005524">
    <property type="term" value="F:ATP binding"/>
    <property type="evidence" value="ECO:0007669"/>
    <property type="project" value="UniProtKB-KW"/>
</dbReference>
<dbReference type="FunFam" id="1.10.10.10:FF:000322">
    <property type="entry name" value="Probable disease resistance protein At1g63360"/>
    <property type="match status" value="1"/>
</dbReference>
<dbReference type="STRING" id="33114.A0A2G2WGK9"/>
<evidence type="ECO:0000256" key="6">
    <source>
        <dbReference type="ARBA" id="ARBA00022840"/>
    </source>
</evidence>
<dbReference type="InterPro" id="IPR042197">
    <property type="entry name" value="Apaf_helical"/>
</dbReference>
<dbReference type="Pfam" id="PF23559">
    <property type="entry name" value="WHD_DRP"/>
    <property type="match status" value="1"/>
</dbReference>
<dbReference type="CDD" id="cd14798">
    <property type="entry name" value="RX-CC_like"/>
    <property type="match status" value="1"/>
</dbReference>
<keyword evidence="10" id="KW-1185">Reference proteome</keyword>
<dbReference type="EMBL" id="MLFT02000006">
    <property type="protein sequence ID" value="PHT44385.1"/>
    <property type="molecule type" value="Genomic_DNA"/>
</dbReference>
<keyword evidence="3" id="KW-0677">Repeat</keyword>
<dbReference type="InterPro" id="IPR036388">
    <property type="entry name" value="WH-like_DNA-bd_sf"/>
</dbReference>
<dbReference type="InterPro" id="IPR058922">
    <property type="entry name" value="WHD_DRP"/>
</dbReference>
<dbReference type="PANTHER" id="PTHR15140">
    <property type="entry name" value="TUBULIN-SPECIFIC CHAPERONE E"/>
    <property type="match status" value="1"/>
</dbReference>
<dbReference type="Gene3D" id="1.10.10.10">
    <property type="entry name" value="Winged helix-like DNA-binding domain superfamily/Winged helix DNA-binding domain"/>
    <property type="match status" value="1"/>
</dbReference>
<reference evidence="10" key="2">
    <citation type="journal article" date="2017" name="J. Anim. Genet.">
        <title>Multiple reference genome sequences of hot pepper reveal the massive evolution of plant disease resistance genes by retroduplication.</title>
        <authorList>
            <person name="Kim S."/>
            <person name="Park J."/>
            <person name="Yeom S.-I."/>
            <person name="Kim Y.-M."/>
            <person name="Seo E."/>
            <person name="Kim K.-T."/>
            <person name="Kim M.-S."/>
            <person name="Lee J.M."/>
            <person name="Cheong K."/>
            <person name="Shin H.-S."/>
            <person name="Kim S.-B."/>
            <person name="Han K."/>
            <person name="Lee J."/>
            <person name="Park M."/>
            <person name="Lee H.-A."/>
            <person name="Lee H.-Y."/>
            <person name="Lee Y."/>
            <person name="Oh S."/>
            <person name="Lee J.H."/>
            <person name="Choi E."/>
            <person name="Choi E."/>
            <person name="Lee S.E."/>
            <person name="Jeon J."/>
            <person name="Kim H."/>
            <person name="Choi G."/>
            <person name="Song H."/>
            <person name="Lee J."/>
            <person name="Lee S.-C."/>
            <person name="Kwon J.-K."/>
            <person name="Lee H.-Y."/>
            <person name="Koo N."/>
            <person name="Hong Y."/>
            <person name="Kim R.W."/>
            <person name="Kang W.-H."/>
            <person name="Huh J.H."/>
            <person name="Kang B.-C."/>
            <person name="Yang T.-J."/>
            <person name="Lee Y.-H."/>
            <person name="Bennetzen J.L."/>
            <person name="Choi D."/>
        </authorList>
    </citation>
    <scope>NUCLEOTIDE SEQUENCE [LARGE SCALE GENOMIC DNA]</scope>
    <source>
        <strain evidence="10">cv. PBC81</strain>
    </source>
</reference>
<dbReference type="PRINTS" id="PR00364">
    <property type="entry name" value="DISEASERSIST"/>
</dbReference>
<proteinExistence type="inferred from homology"/>
<dbReference type="PANTHER" id="PTHR15140:SF52">
    <property type="entry name" value="LATE BLIGHT RESISTANCE PROTEIN HOMOLOG R1A-4"/>
    <property type="match status" value="1"/>
</dbReference>
<dbReference type="InterPro" id="IPR002182">
    <property type="entry name" value="NB-ARC"/>
</dbReference>
<comment type="caution">
    <text evidence="9">The sequence shown here is derived from an EMBL/GenBank/DDBJ whole genome shotgun (WGS) entry which is preliminary data.</text>
</comment>
<name>A0A2G2WGK9_CAPBA</name>
<comment type="similarity">
    <text evidence="1">Belongs to the disease resistance NB-LRR family.</text>
</comment>
<evidence type="ECO:0000313" key="10">
    <source>
        <dbReference type="Proteomes" id="UP000224567"/>
    </source>
</evidence>
<evidence type="ECO:0000256" key="3">
    <source>
        <dbReference type="ARBA" id="ARBA00022737"/>
    </source>
</evidence>
<gene>
    <name evidence="9" type="ORF">CQW23_13543</name>
</gene>
<dbReference type="Gene3D" id="3.40.50.300">
    <property type="entry name" value="P-loop containing nucleotide triphosphate hydrolases"/>
    <property type="match status" value="1"/>
</dbReference>
<evidence type="ECO:0000259" key="7">
    <source>
        <dbReference type="Pfam" id="PF00931"/>
    </source>
</evidence>
<evidence type="ECO:0000256" key="2">
    <source>
        <dbReference type="ARBA" id="ARBA00022614"/>
    </source>
</evidence>
<keyword evidence="2" id="KW-0433">Leucine-rich repeat</keyword>
<dbReference type="SUPFAM" id="SSF52058">
    <property type="entry name" value="L domain-like"/>
    <property type="match status" value="1"/>
</dbReference>
<evidence type="ECO:0000256" key="4">
    <source>
        <dbReference type="ARBA" id="ARBA00022741"/>
    </source>
</evidence>
<evidence type="ECO:0000256" key="1">
    <source>
        <dbReference type="ARBA" id="ARBA00008894"/>
    </source>
</evidence>
<keyword evidence="4" id="KW-0547">Nucleotide-binding</keyword>
<dbReference type="SUPFAM" id="SSF52540">
    <property type="entry name" value="P-loop containing nucleoside triphosphate hydrolases"/>
    <property type="match status" value="1"/>
</dbReference>
<keyword evidence="6" id="KW-0067">ATP-binding</keyword>
<sequence>MENEGERDKEEANNFMVSFSALLKDIANILDFMERLKNEEDQNVVNVADHTEGLKFVLAFICTFVQLSYSELEQFENTMSASRQEVENLLRQILNDVDNNLQCKYNIHHVLPSLMDNINDCISSCHRSKPSATMNDEQLNFLLLNLHYISTILSEQVFPLVTQYEILQNVCGNMRDFHGLVVNGYVEQYFVKYVLPQFPLMAERVGLFLWDDRLDGDSRLFKLAHLLMKIIPTELEVMHICYTNLKASTSAEVACFIKQLLEISPGILREYLIHLQEHMVTVITRSNSGARNIHVMIEFLLIILTDVPMDIIHHDKLFDLLAHVGSLTREVSTLVHDIEEKSKSKGSTNGTNRATLDLLKSIEYLKEDLKYVYLKAPDPCQWCFPMSDGPLFMHLLHIHLNDLLDSNAYSISLIKDEIELVKEDLEFIRLFFVNVDKRLYKDLWARVLDAAYGAKDVIDSIIVRDNGLLHLIFSLPITIRKINLIKEEVSNLPEKSPKNKSLIVVNSPKKPVESKSLTVGKIVVGFEEETQLIISKLTSVAKNLDVISIIGMPGSGKTTLAYKVYNDEFVSRRFDIRAWCTVGQEYDKRNLLEKVYNQVTCPDSKLSENIDVADELRRHLIGKRYLIVLDDLWDTDAWDKLTRPFPLVENGSRIILTSRDMEVGLYGKRSTDPLNLRLLRPEESWELLEKRAFGNDCCPDELLDVGKEIAENCKGLPLVADLIAGVIAGREKKKSEWLEVRNNLNSFSLNSEVDVMKVIDSEVMKVIELSYDHLPCHLKPCLLYLARFPKDTTMETDVLKMYWHAEGLVEQTEMMSMEEVMEVYLDNLISSSFVILFNERGNHPTCQLHDLVHYFCFTKARKEKLFEWISSSDRCLQHCWISSSELMPHIVNIVYDTENLELNNFVLFSSKRKHLFSLLISGDAMDNQLYDVYHLRDLRLLRVLQLFPSFIMVKDSLLNEVCMLNHLRYLFFGTEVKSLPSSFSNLWNLETLHVNNKGSTLVLLPRIWDLVKLRELSVTSCSFFDMDTDEPIVITEDTKLVNLRVLEQLMLSYSKDREDIFKRFPNLQVLKFSLKESWDYSTQKYWFPKLDFLSELEFLNAGFESSNTNDSGPSVATNCSWDFHFPSNLKKIVLRDFPMTSNSLSKIAKLPNLEELILMRTIMKGGEWNMGKEDIFENLKYLGLCEVTLAKWKVGEESFPVLEKLRLWGCRMLEEIPPSFGDICSLKIIQLGESPQLDDSALKIKQYAEDMMGGDDLKVEIY</sequence>
<dbReference type="Gene3D" id="1.10.8.430">
    <property type="entry name" value="Helical domain of apoptotic protease-activating factors"/>
    <property type="match status" value="1"/>
</dbReference>
<dbReference type="OrthoDB" id="1300020at2759"/>
<accession>A0A2G2WGK9</accession>
<dbReference type="Proteomes" id="UP000224567">
    <property type="component" value="Unassembled WGS sequence"/>
</dbReference>
<dbReference type="InterPro" id="IPR038005">
    <property type="entry name" value="RX-like_CC"/>
</dbReference>
<dbReference type="InterPro" id="IPR027417">
    <property type="entry name" value="P-loop_NTPase"/>
</dbReference>
<dbReference type="FunFam" id="3.40.50.300:FF:001091">
    <property type="entry name" value="Probable disease resistance protein At1g61300"/>
    <property type="match status" value="1"/>
</dbReference>
<organism evidence="9 10">
    <name type="scientific">Capsicum baccatum</name>
    <name type="common">Peruvian pepper</name>
    <dbReference type="NCBI Taxonomy" id="33114"/>
    <lineage>
        <taxon>Eukaryota</taxon>
        <taxon>Viridiplantae</taxon>
        <taxon>Streptophyta</taxon>
        <taxon>Embryophyta</taxon>
        <taxon>Tracheophyta</taxon>
        <taxon>Spermatophyta</taxon>
        <taxon>Magnoliopsida</taxon>
        <taxon>eudicotyledons</taxon>
        <taxon>Gunneridae</taxon>
        <taxon>Pentapetalae</taxon>
        <taxon>asterids</taxon>
        <taxon>lamiids</taxon>
        <taxon>Solanales</taxon>
        <taxon>Solanaceae</taxon>
        <taxon>Solanoideae</taxon>
        <taxon>Capsiceae</taxon>
        <taxon>Capsicum</taxon>
    </lineage>
</organism>
<feature type="domain" description="NB-ARC" evidence="7">
    <location>
        <begin position="529"/>
        <end position="696"/>
    </location>
</feature>
<evidence type="ECO:0000259" key="8">
    <source>
        <dbReference type="Pfam" id="PF23559"/>
    </source>
</evidence>
<dbReference type="Pfam" id="PF00931">
    <property type="entry name" value="NB-ARC"/>
    <property type="match status" value="1"/>
</dbReference>
<feature type="domain" description="Disease resistance protein winged helix" evidence="8">
    <location>
        <begin position="788"/>
        <end position="853"/>
    </location>
</feature>
<dbReference type="Gene3D" id="3.80.10.10">
    <property type="entry name" value="Ribonuclease Inhibitor"/>
    <property type="match status" value="1"/>
</dbReference>
<protein>
    <submittedName>
        <fullName evidence="9">Uncharacterized protein</fullName>
    </submittedName>
</protein>
<evidence type="ECO:0000256" key="5">
    <source>
        <dbReference type="ARBA" id="ARBA00022821"/>
    </source>
</evidence>
<dbReference type="AlphaFoldDB" id="A0A2G2WGK9"/>